<reference evidence="2" key="1">
    <citation type="journal article" date="2017" name="PLoS ONE">
        <title>The Agassiz's desert tortoise genome provides a resource for the conservation of a threatened species.</title>
        <authorList>
            <person name="Tollis M."/>
            <person name="DeNardo D.F."/>
            <person name="Cornelius J.A."/>
            <person name="Dolby G.A."/>
            <person name="Edwards T."/>
            <person name="Henen B.T."/>
            <person name="Karl A.E."/>
            <person name="Murphy R.W."/>
            <person name="Kusumi K."/>
        </authorList>
    </citation>
    <scope>NUCLEOTIDE SEQUENCE [LARGE SCALE GENOMIC DNA]</scope>
</reference>
<proteinExistence type="predicted"/>
<dbReference type="Ensembl" id="ENSGAGT00000004865.1">
    <property type="protein sequence ID" value="ENSGAGP00000004154.1"/>
    <property type="gene ID" value="ENSGAGG00000003433.1"/>
</dbReference>
<accession>A0A452GQF1</accession>
<name>A0A452GQF1_9SAUR</name>
<sequence length="94" mass="10571">PPRSQSWKTELPRANLCSPLTQRECKVRLVNLTHTDFPLTSSSHQFPAYRTVCGVNGPLVVLDNVKVTEMQSLVLYPMSNDWAAWLMSLSPGKE</sequence>
<organism evidence="1 2">
    <name type="scientific">Gopherus agassizii</name>
    <name type="common">Agassiz's desert tortoise</name>
    <dbReference type="NCBI Taxonomy" id="38772"/>
    <lineage>
        <taxon>Eukaryota</taxon>
        <taxon>Metazoa</taxon>
        <taxon>Chordata</taxon>
        <taxon>Craniata</taxon>
        <taxon>Vertebrata</taxon>
        <taxon>Euteleostomi</taxon>
        <taxon>Archelosauria</taxon>
        <taxon>Testudinata</taxon>
        <taxon>Testudines</taxon>
        <taxon>Cryptodira</taxon>
        <taxon>Durocryptodira</taxon>
        <taxon>Testudinoidea</taxon>
        <taxon>Testudinidae</taxon>
        <taxon>Gopherus</taxon>
    </lineage>
</organism>
<dbReference type="Proteomes" id="UP000291020">
    <property type="component" value="Unassembled WGS sequence"/>
</dbReference>
<protein>
    <submittedName>
        <fullName evidence="1">Uncharacterized protein</fullName>
    </submittedName>
</protein>
<reference evidence="1" key="2">
    <citation type="submission" date="2025-08" db="UniProtKB">
        <authorList>
            <consortium name="Ensembl"/>
        </authorList>
    </citation>
    <scope>IDENTIFICATION</scope>
</reference>
<reference evidence="1" key="3">
    <citation type="submission" date="2025-09" db="UniProtKB">
        <authorList>
            <consortium name="Ensembl"/>
        </authorList>
    </citation>
    <scope>IDENTIFICATION</scope>
</reference>
<keyword evidence="2" id="KW-1185">Reference proteome</keyword>
<evidence type="ECO:0000313" key="2">
    <source>
        <dbReference type="Proteomes" id="UP000291020"/>
    </source>
</evidence>
<dbReference type="AlphaFoldDB" id="A0A452GQF1"/>
<evidence type="ECO:0000313" key="1">
    <source>
        <dbReference type="Ensembl" id="ENSGAGP00000004154.1"/>
    </source>
</evidence>